<evidence type="ECO:0000256" key="9">
    <source>
        <dbReference type="SAM" id="Phobius"/>
    </source>
</evidence>
<evidence type="ECO:0000256" key="8">
    <source>
        <dbReference type="RuleBase" id="RU000461"/>
    </source>
</evidence>
<dbReference type="AlphaFoldDB" id="A0A2P2NFT1"/>
<organism evidence="10">
    <name type="scientific">Rhizophora mucronata</name>
    <name type="common">Asiatic mangrove</name>
    <dbReference type="NCBI Taxonomy" id="61149"/>
    <lineage>
        <taxon>Eukaryota</taxon>
        <taxon>Viridiplantae</taxon>
        <taxon>Streptophyta</taxon>
        <taxon>Embryophyta</taxon>
        <taxon>Tracheophyta</taxon>
        <taxon>Spermatophyta</taxon>
        <taxon>Magnoliopsida</taxon>
        <taxon>eudicotyledons</taxon>
        <taxon>Gunneridae</taxon>
        <taxon>Pentapetalae</taxon>
        <taxon>rosids</taxon>
        <taxon>fabids</taxon>
        <taxon>Malpighiales</taxon>
        <taxon>Rhizophoraceae</taxon>
        <taxon>Rhizophora</taxon>
    </lineage>
</organism>
<proteinExistence type="inferred from homology"/>
<name>A0A2P2NFT1_RHIMU</name>
<dbReference type="PRINTS" id="PR00385">
    <property type="entry name" value="P450"/>
</dbReference>
<keyword evidence="9" id="KW-0472">Membrane</keyword>
<sequence>MSLLQPYLNSITLGLVAIVVFSYHLLRRFKSRKIKAPPEPGWGLPIIGHLPLLAGSELPHIKLAALADKYGPIFTIRIGLYPNLVVSSWELAQEIFTTNDVNVSSRPQFTSSKLMGYDFANFGFSPYGRYWRELRKITASELLSNRRLELLKHVRASEVEGSIRNLYKQWTESKNEGNRVLVEMKQWFGEINTNVILRMVAGKRYFGAGVVDDENEGRLIQKAMREFFHLSGVFVLRDAIPFLGWLDLGGHEKAMKRIARDFDDIIAEWLEEHRRKRLSGGVANEEQDFMDVMLSVLDGVDLSCHDADTVRKATSMTIISGGTDTTTVSITWVLALLLNHPLVLRKAQEELDFHVGKERLAKESDIDKLAYLQAVVKEALRLYPAGPLSGPRQFAEGCTVGGYYIPAGTRLLVNIHKIQRDPRVWLNPMEFDPERFLGPHKDVDVMGQHFVLMPFGGGRRACPGIAFGIQMIHLLLASILQAFEFSTPSSAQVDMTGSVGLTNSKVTPLEALVKPRLPPHLYE</sequence>
<dbReference type="Pfam" id="PF00067">
    <property type="entry name" value="p450"/>
    <property type="match status" value="1"/>
</dbReference>
<dbReference type="GO" id="GO:0016705">
    <property type="term" value="F:oxidoreductase activity, acting on paired donors, with incorporation or reduction of molecular oxygen"/>
    <property type="evidence" value="ECO:0007669"/>
    <property type="project" value="InterPro"/>
</dbReference>
<evidence type="ECO:0000256" key="1">
    <source>
        <dbReference type="ARBA" id="ARBA00010617"/>
    </source>
</evidence>
<dbReference type="CDD" id="cd20654">
    <property type="entry name" value="CYP82"/>
    <property type="match status" value="1"/>
</dbReference>
<dbReference type="SUPFAM" id="SSF48264">
    <property type="entry name" value="Cytochrome P450"/>
    <property type="match status" value="1"/>
</dbReference>
<dbReference type="PANTHER" id="PTHR47947:SF39">
    <property type="entry name" value="CYTOCHROME P450"/>
    <property type="match status" value="1"/>
</dbReference>
<dbReference type="GO" id="GO:0020037">
    <property type="term" value="F:heme binding"/>
    <property type="evidence" value="ECO:0007669"/>
    <property type="project" value="InterPro"/>
</dbReference>
<dbReference type="PROSITE" id="PS00086">
    <property type="entry name" value="CYTOCHROME_P450"/>
    <property type="match status" value="1"/>
</dbReference>
<comment type="similarity">
    <text evidence="1 8">Belongs to the cytochrome P450 family.</text>
</comment>
<keyword evidence="2 7" id="KW-0349">Heme</keyword>
<evidence type="ECO:0000256" key="7">
    <source>
        <dbReference type="PIRSR" id="PIRSR602401-1"/>
    </source>
</evidence>
<dbReference type="FunFam" id="1.10.630.10:FF:000026">
    <property type="entry name" value="Cytochrome P450 82C4"/>
    <property type="match status" value="1"/>
</dbReference>
<evidence type="ECO:0000256" key="2">
    <source>
        <dbReference type="ARBA" id="ARBA00022617"/>
    </source>
</evidence>
<keyword evidence="5 7" id="KW-0408">Iron</keyword>
<comment type="cofactor">
    <cofactor evidence="7">
        <name>heme</name>
        <dbReference type="ChEBI" id="CHEBI:30413"/>
    </cofactor>
</comment>
<evidence type="ECO:0000256" key="4">
    <source>
        <dbReference type="ARBA" id="ARBA00023002"/>
    </source>
</evidence>
<dbReference type="EMBL" id="GGEC01060862">
    <property type="protein sequence ID" value="MBX41346.1"/>
    <property type="molecule type" value="Transcribed_RNA"/>
</dbReference>
<keyword evidence="3 7" id="KW-0479">Metal-binding</keyword>
<dbReference type="InterPro" id="IPR036396">
    <property type="entry name" value="Cyt_P450_sf"/>
</dbReference>
<dbReference type="InterPro" id="IPR017972">
    <property type="entry name" value="Cyt_P450_CS"/>
</dbReference>
<feature type="binding site" description="axial binding residue" evidence="7">
    <location>
        <position position="462"/>
    </location>
    <ligand>
        <name>heme</name>
        <dbReference type="ChEBI" id="CHEBI:30413"/>
    </ligand>
    <ligandPart>
        <name>Fe</name>
        <dbReference type="ChEBI" id="CHEBI:18248"/>
    </ligandPart>
</feature>
<dbReference type="PANTHER" id="PTHR47947">
    <property type="entry name" value="CYTOCHROME P450 82C3-RELATED"/>
    <property type="match status" value="1"/>
</dbReference>
<evidence type="ECO:0000313" key="10">
    <source>
        <dbReference type="EMBL" id="MBX41346.1"/>
    </source>
</evidence>
<dbReference type="PRINTS" id="PR00463">
    <property type="entry name" value="EP450I"/>
</dbReference>
<dbReference type="InterPro" id="IPR002401">
    <property type="entry name" value="Cyt_P450_E_grp-I"/>
</dbReference>
<dbReference type="InterPro" id="IPR050651">
    <property type="entry name" value="Plant_Cytochrome_P450_Monoox"/>
</dbReference>
<dbReference type="InterPro" id="IPR001128">
    <property type="entry name" value="Cyt_P450"/>
</dbReference>
<accession>A0A2P2NFT1</accession>
<keyword evidence="9" id="KW-1133">Transmembrane helix</keyword>
<dbReference type="Gene3D" id="1.10.630.10">
    <property type="entry name" value="Cytochrome P450"/>
    <property type="match status" value="1"/>
</dbReference>
<protein>
    <submittedName>
        <fullName evidence="10">Putative cytochrome P450 family protein</fullName>
    </submittedName>
</protein>
<reference evidence="10" key="1">
    <citation type="submission" date="2018-02" db="EMBL/GenBank/DDBJ databases">
        <title>Rhizophora mucronata_Transcriptome.</title>
        <authorList>
            <person name="Meera S.P."/>
            <person name="Sreeshan A."/>
            <person name="Augustine A."/>
        </authorList>
    </citation>
    <scope>NUCLEOTIDE SEQUENCE</scope>
    <source>
        <tissue evidence="10">Leaf</tissue>
    </source>
</reference>
<keyword evidence="9" id="KW-0812">Transmembrane</keyword>
<keyword evidence="6 8" id="KW-0503">Monooxygenase</keyword>
<evidence type="ECO:0000256" key="6">
    <source>
        <dbReference type="ARBA" id="ARBA00023033"/>
    </source>
</evidence>
<evidence type="ECO:0000256" key="3">
    <source>
        <dbReference type="ARBA" id="ARBA00022723"/>
    </source>
</evidence>
<feature type="transmembrane region" description="Helical" evidence="9">
    <location>
        <begin position="6"/>
        <end position="26"/>
    </location>
</feature>
<dbReference type="GO" id="GO:0005506">
    <property type="term" value="F:iron ion binding"/>
    <property type="evidence" value="ECO:0007669"/>
    <property type="project" value="InterPro"/>
</dbReference>
<evidence type="ECO:0000256" key="5">
    <source>
        <dbReference type="ARBA" id="ARBA00023004"/>
    </source>
</evidence>
<dbReference type="GO" id="GO:0004497">
    <property type="term" value="F:monooxygenase activity"/>
    <property type="evidence" value="ECO:0007669"/>
    <property type="project" value="UniProtKB-KW"/>
</dbReference>
<keyword evidence="4 8" id="KW-0560">Oxidoreductase</keyword>